<dbReference type="InterPro" id="IPR010982">
    <property type="entry name" value="Lambda_DNA-bd_dom_sf"/>
</dbReference>
<proteinExistence type="predicted"/>
<dbReference type="CDD" id="cd06529">
    <property type="entry name" value="S24_LexA-like"/>
    <property type="match status" value="1"/>
</dbReference>
<dbReference type="Proteomes" id="UP001229486">
    <property type="component" value="Unassembled WGS sequence"/>
</dbReference>
<dbReference type="Gene3D" id="1.10.260.40">
    <property type="entry name" value="lambda repressor-like DNA-binding domains"/>
    <property type="match status" value="1"/>
</dbReference>
<evidence type="ECO:0000313" key="2">
    <source>
        <dbReference type="EMBL" id="MDP9651929.1"/>
    </source>
</evidence>
<accession>A0AB73IS21</accession>
<dbReference type="Gene3D" id="2.10.109.10">
    <property type="entry name" value="Umud Fragment, subunit A"/>
    <property type="match status" value="1"/>
</dbReference>
<dbReference type="InterPro" id="IPR039418">
    <property type="entry name" value="LexA-like"/>
</dbReference>
<evidence type="ECO:0000313" key="3">
    <source>
        <dbReference type="Proteomes" id="UP001229486"/>
    </source>
</evidence>
<dbReference type="Pfam" id="PF00717">
    <property type="entry name" value="Peptidase_S24"/>
    <property type="match status" value="1"/>
</dbReference>
<evidence type="ECO:0000259" key="1">
    <source>
        <dbReference type="Pfam" id="PF00717"/>
    </source>
</evidence>
<name>A0AB73IS21_9BURK</name>
<sequence>METTNIPWFVIDNKLTALGKSQAWLAVQLRTGTNTITNWKKRGGAPLARVREIADALQCSADDLLSLVTQPTHALITDDDSNKRQYPGMITDLPHIVGGMIGSNNTEPGPEGTGPYPLISWVQAGAWERIVDNFAPGDAEQWIEAPVKVSKSSYWLRVCGESMYDPTGKRSFKDGDLVLVEPHAYAENGSLVVVRLDDESEATFKQLIIEGGRKFLKALNPNWPNRIFEVNGNATICGVVKAKTEVF</sequence>
<dbReference type="RefSeq" id="WP_392396429.1">
    <property type="nucleotide sequence ID" value="NZ_JAURTK010000041.1"/>
</dbReference>
<dbReference type="SUPFAM" id="SSF51306">
    <property type="entry name" value="LexA/Signal peptidase"/>
    <property type="match status" value="1"/>
</dbReference>
<gene>
    <name evidence="2" type="ORF">J2793_007404</name>
</gene>
<organism evidence="2 3">
    <name type="scientific">Paraburkholderia caledonica</name>
    <dbReference type="NCBI Taxonomy" id="134536"/>
    <lineage>
        <taxon>Bacteria</taxon>
        <taxon>Pseudomonadati</taxon>
        <taxon>Pseudomonadota</taxon>
        <taxon>Betaproteobacteria</taxon>
        <taxon>Burkholderiales</taxon>
        <taxon>Burkholderiaceae</taxon>
        <taxon>Paraburkholderia</taxon>
    </lineage>
</organism>
<comment type="caution">
    <text evidence="2">The sequence shown here is derived from an EMBL/GenBank/DDBJ whole genome shotgun (WGS) entry which is preliminary data.</text>
</comment>
<feature type="domain" description="Peptidase S24/S26A/S26B/S26C" evidence="1">
    <location>
        <begin position="117"/>
        <end position="240"/>
    </location>
</feature>
<dbReference type="InterPro" id="IPR050077">
    <property type="entry name" value="LexA_repressor"/>
</dbReference>
<dbReference type="InterPro" id="IPR036286">
    <property type="entry name" value="LexA/Signal_pep-like_sf"/>
</dbReference>
<reference evidence="2" key="1">
    <citation type="submission" date="2023-07" db="EMBL/GenBank/DDBJ databases">
        <title>Sorghum-associated microbial communities from plants grown in Nebraska, USA.</title>
        <authorList>
            <person name="Schachtman D."/>
        </authorList>
    </citation>
    <scope>NUCLEOTIDE SEQUENCE</scope>
    <source>
        <strain evidence="2">DS1061</strain>
    </source>
</reference>
<dbReference type="PANTHER" id="PTHR33516">
    <property type="entry name" value="LEXA REPRESSOR"/>
    <property type="match status" value="1"/>
</dbReference>
<dbReference type="PANTHER" id="PTHR33516:SF2">
    <property type="entry name" value="LEXA REPRESSOR-RELATED"/>
    <property type="match status" value="1"/>
</dbReference>
<dbReference type="GO" id="GO:0003677">
    <property type="term" value="F:DNA binding"/>
    <property type="evidence" value="ECO:0007669"/>
    <property type="project" value="InterPro"/>
</dbReference>
<dbReference type="EMBL" id="JAURTK010000041">
    <property type="protein sequence ID" value="MDP9651929.1"/>
    <property type="molecule type" value="Genomic_DNA"/>
</dbReference>
<dbReference type="InterPro" id="IPR015927">
    <property type="entry name" value="Peptidase_S24_S26A/B/C"/>
</dbReference>
<protein>
    <submittedName>
        <fullName evidence="2">SOS-response transcriptional repressor LexA</fullName>
    </submittedName>
</protein>
<dbReference type="AlphaFoldDB" id="A0AB73IS21"/>